<accession>A0A8X6WY43</accession>
<protein>
    <submittedName>
        <fullName evidence="1">Uncharacterized protein</fullName>
    </submittedName>
</protein>
<dbReference type="AlphaFoldDB" id="A0A8X6WY43"/>
<comment type="caution">
    <text evidence="1">The sequence shown here is derived from an EMBL/GenBank/DDBJ whole genome shotgun (WGS) entry which is preliminary data.</text>
</comment>
<organism evidence="1 2">
    <name type="scientific">Trichonephila inaurata madagascariensis</name>
    <dbReference type="NCBI Taxonomy" id="2747483"/>
    <lineage>
        <taxon>Eukaryota</taxon>
        <taxon>Metazoa</taxon>
        <taxon>Ecdysozoa</taxon>
        <taxon>Arthropoda</taxon>
        <taxon>Chelicerata</taxon>
        <taxon>Arachnida</taxon>
        <taxon>Araneae</taxon>
        <taxon>Araneomorphae</taxon>
        <taxon>Entelegynae</taxon>
        <taxon>Araneoidea</taxon>
        <taxon>Nephilidae</taxon>
        <taxon>Trichonephila</taxon>
        <taxon>Trichonephila inaurata</taxon>
    </lineage>
</organism>
<gene>
    <name evidence="1" type="ORF">TNIN_297631</name>
</gene>
<name>A0A8X6WY43_9ARAC</name>
<proteinExistence type="predicted"/>
<sequence length="121" mass="13782">MRNEFLELITTKLPPAPDELLKTICFIGKNGCGSRCGCKKSGCNVHLLVISITGKLVSMLHAVRAISMNMVLLIPKSFKIWRQISLTTKIMGMDKKFSNDWKTMKKRKKTIAFMFVLLKYL</sequence>
<reference evidence="1" key="1">
    <citation type="submission" date="2020-08" db="EMBL/GenBank/DDBJ databases">
        <title>Multicomponent nature underlies the extraordinary mechanical properties of spider dragline silk.</title>
        <authorList>
            <person name="Kono N."/>
            <person name="Nakamura H."/>
            <person name="Mori M."/>
            <person name="Yoshida Y."/>
            <person name="Ohtoshi R."/>
            <person name="Malay A.D."/>
            <person name="Moran D.A.P."/>
            <person name="Tomita M."/>
            <person name="Numata K."/>
            <person name="Arakawa K."/>
        </authorList>
    </citation>
    <scope>NUCLEOTIDE SEQUENCE</scope>
</reference>
<dbReference type="EMBL" id="BMAV01003704">
    <property type="protein sequence ID" value="GFY43479.1"/>
    <property type="molecule type" value="Genomic_DNA"/>
</dbReference>
<evidence type="ECO:0000313" key="1">
    <source>
        <dbReference type="EMBL" id="GFY43479.1"/>
    </source>
</evidence>
<evidence type="ECO:0000313" key="2">
    <source>
        <dbReference type="Proteomes" id="UP000886998"/>
    </source>
</evidence>
<keyword evidence="2" id="KW-1185">Reference proteome</keyword>
<dbReference type="Proteomes" id="UP000886998">
    <property type="component" value="Unassembled WGS sequence"/>
</dbReference>